<proteinExistence type="predicted"/>
<accession>A0A9P6LBP8</accession>
<dbReference type="EMBL" id="WIUZ02000001">
    <property type="protein sequence ID" value="KAF9791927.1"/>
    <property type="molecule type" value="Genomic_DNA"/>
</dbReference>
<dbReference type="OrthoDB" id="3174109at2759"/>
<reference evidence="1" key="1">
    <citation type="journal article" date="2020" name="Nat. Commun.">
        <title>Large-scale genome sequencing of mycorrhizal fungi provides insights into the early evolution of symbiotic traits.</title>
        <authorList>
            <person name="Miyauchi S."/>
            <person name="Kiss E."/>
            <person name="Kuo A."/>
            <person name="Drula E."/>
            <person name="Kohler A."/>
            <person name="Sanchez-Garcia M."/>
            <person name="Morin E."/>
            <person name="Andreopoulos B."/>
            <person name="Barry K.W."/>
            <person name="Bonito G."/>
            <person name="Buee M."/>
            <person name="Carver A."/>
            <person name="Chen C."/>
            <person name="Cichocki N."/>
            <person name="Clum A."/>
            <person name="Culley D."/>
            <person name="Crous P.W."/>
            <person name="Fauchery L."/>
            <person name="Girlanda M."/>
            <person name="Hayes R.D."/>
            <person name="Keri Z."/>
            <person name="LaButti K."/>
            <person name="Lipzen A."/>
            <person name="Lombard V."/>
            <person name="Magnuson J."/>
            <person name="Maillard F."/>
            <person name="Murat C."/>
            <person name="Nolan M."/>
            <person name="Ohm R.A."/>
            <person name="Pangilinan J."/>
            <person name="Pereira M.F."/>
            <person name="Perotto S."/>
            <person name="Peter M."/>
            <person name="Pfister S."/>
            <person name="Riley R."/>
            <person name="Sitrit Y."/>
            <person name="Stielow J.B."/>
            <person name="Szollosi G."/>
            <person name="Zifcakova L."/>
            <person name="Stursova M."/>
            <person name="Spatafora J.W."/>
            <person name="Tedersoo L."/>
            <person name="Vaario L.M."/>
            <person name="Yamada A."/>
            <person name="Yan M."/>
            <person name="Wang P."/>
            <person name="Xu J."/>
            <person name="Bruns T."/>
            <person name="Baldrian P."/>
            <person name="Vilgalys R."/>
            <person name="Dunand C."/>
            <person name="Henrissat B."/>
            <person name="Grigoriev I.V."/>
            <person name="Hibbett D."/>
            <person name="Nagy L.G."/>
            <person name="Martin F.M."/>
        </authorList>
    </citation>
    <scope>NUCLEOTIDE SEQUENCE</scope>
    <source>
        <strain evidence="1">UH-Tt-Lm1</strain>
    </source>
</reference>
<name>A0A9P6LBP8_9AGAM</name>
<comment type="caution">
    <text evidence="1">The sequence shown here is derived from an EMBL/GenBank/DDBJ whole genome shotgun (WGS) entry which is preliminary data.</text>
</comment>
<sequence length="219" mass="24708">MVFIGEDRLLVTDDLGESCMIPVTAITGRLVMAEGAGYGDFSQVIGQDIPFYPVLSRRVLVLIFISRDSMYDEVLGLCVVHSEILLRLVREAEKASLCEMRQYAITPDTDGIPGAIRFLRYSVWGSRFVRVYTNEDEKRAKVSLFDLIHWNPQQPDMGPGGRGARMRRRGLGSLKESWSIWDVWDVAILQDSLVFFSCNGQHDGYRPQAEGTSGVLNLW</sequence>
<protein>
    <submittedName>
        <fullName evidence="1">Uncharacterized protein</fullName>
    </submittedName>
</protein>
<evidence type="ECO:0000313" key="2">
    <source>
        <dbReference type="Proteomes" id="UP000736335"/>
    </source>
</evidence>
<gene>
    <name evidence="1" type="ORF">BJ322DRAFT_1026234</name>
</gene>
<keyword evidence="2" id="KW-1185">Reference proteome</keyword>
<reference evidence="1" key="2">
    <citation type="submission" date="2020-11" db="EMBL/GenBank/DDBJ databases">
        <authorList>
            <consortium name="DOE Joint Genome Institute"/>
            <person name="Kuo A."/>
            <person name="Miyauchi S."/>
            <person name="Kiss E."/>
            <person name="Drula E."/>
            <person name="Kohler A."/>
            <person name="Sanchez-Garcia M."/>
            <person name="Andreopoulos B."/>
            <person name="Barry K.W."/>
            <person name="Bonito G."/>
            <person name="Buee M."/>
            <person name="Carver A."/>
            <person name="Chen C."/>
            <person name="Cichocki N."/>
            <person name="Clum A."/>
            <person name="Culley D."/>
            <person name="Crous P.W."/>
            <person name="Fauchery L."/>
            <person name="Girlanda M."/>
            <person name="Hayes R."/>
            <person name="Keri Z."/>
            <person name="Labutti K."/>
            <person name="Lipzen A."/>
            <person name="Lombard V."/>
            <person name="Magnuson J."/>
            <person name="Maillard F."/>
            <person name="Morin E."/>
            <person name="Murat C."/>
            <person name="Nolan M."/>
            <person name="Ohm R."/>
            <person name="Pangilinan J."/>
            <person name="Pereira M."/>
            <person name="Perotto S."/>
            <person name="Peter M."/>
            <person name="Riley R."/>
            <person name="Sitrit Y."/>
            <person name="Stielow B."/>
            <person name="Szollosi G."/>
            <person name="Zifcakova L."/>
            <person name="Stursova M."/>
            <person name="Spatafora J.W."/>
            <person name="Tedersoo L."/>
            <person name="Vaario L.-M."/>
            <person name="Yamada A."/>
            <person name="Yan M."/>
            <person name="Wang P."/>
            <person name="Xu J."/>
            <person name="Bruns T."/>
            <person name="Baldrian P."/>
            <person name="Vilgalys R."/>
            <person name="Henrissat B."/>
            <person name="Grigoriev I.V."/>
            <person name="Hibbett D."/>
            <person name="Nagy L.G."/>
            <person name="Martin F.M."/>
        </authorList>
    </citation>
    <scope>NUCLEOTIDE SEQUENCE</scope>
    <source>
        <strain evidence="1">UH-Tt-Lm1</strain>
    </source>
</reference>
<organism evidence="1 2">
    <name type="scientific">Thelephora terrestris</name>
    <dbReference type="NCBI Taxonomy" id="56493"/>
    <lineage>
        <taxon>Eukaryota</taxon>
        <taxon>Fungi</taxon>
        <taxon>Dikarya</taxon>
        <taxon>Basidiomycota</taxon>
        <taxon>Agaricomycotina</taxon>
        <taxon>Agaricomycetes</taxon>
        <taxon>Thelephorales</taxon>
        <taxon>Thelephoraceae</taxon>
        <taxon>Thelephora</taxon>
    </lineage>
</organism>
<dbReference type="AlphaFoldDB" id="A0A9P6LBP8"/>
<evidence type="ECO:0000313" key="1">
    <source>
        <dbReference type="EMBL" id="KAF9791927.1"/>
    </source>
</evidence>
<dbReference type="Proteomes" id="UP000736335">
    <property type="component" value="Unassembled WGS sequence"/>
</dbReference>